<feature type="domain" description="PH" evidence="2">
    <location>
        <begin position="365"/>
        <end position="470"/>
    </location>
</feature>
<feature type="domain" description="C2" evidence="3">
    <location>
        <begin position="505"/>
        <end position="629"/>
    </location>
</feature>
<dbReference type="GO" id="GO:0005525">
    <property type="term" value="F:GTP binding"/>
    <property type="evidence" value="ECO:0007669"/>
    <property type="project" value="InterPro"/>
</dbReference>
<dbReference type="PANTHER" id="PTHR14336">
    <property type="entry name" value="TANDEM PH DOMAIN CONTAINING PROTEIN"/>
    <property type="match status" value="1"/>
</dbReference>
<dbReference type="PANTHER" id="PTHR14336:SF15">
    <property type="entry name" value="DUAL ADAPTER FOR PHOSPHOTYROSINE AND 3-PHOSPHOTYROSINE AND 3-PHOSPHOINOSITIDE"/>
    <property type="match status" value="1"/>
</dbReference>
<dbReference type="CDD" id="cd00030">
    <property type="entry name" value="C2"/>
    <property type="match status" value="1"/>
</dbReference>
<evidence type="ECO:0000259" key="2">
    <source>
        <dbReference type="PROSITE" id="PS50003"/>
    </source>
</evidence>
<dbReference type="InterPro" id="IPR035892">
    <property type="entry name" value="C2_domain_sf"/>
</dbReference>
<dbReference type="Proteomes" id="UP000023152">
    <property type="component" value="Unassembled WGS sequence"/>
</dbReference>
<dbReference type="AlphaFoldDB" id="X6P3G1"/>
<dbReference type="InterPro" id="IPR001849">
    <property type="entry name" value="PH_domain"/>
</dbReference>
<evidence type="ECO:0000313" key="4">
    <source>
        <dbReference type="EMBL" id="ETO32746.1"/>
    </source>
</evidence>
<dbReference type="SUPFAM" id="SSF52540">
    <property type="entry name" value="P-loop containing nucleoside triphosphate hydrolases"/>
    <property type="match status" value="1"/>
</dbReference>
<accession>X6P3G1</accession>
<sequence>MSVQPISVKIALLGESVGKSTLVYSYLNNAFPDLQLPNVIEQVFRAPIEGEEKSKKKKQDKCFDKIRNDLDISHLEHSKLKELGDVMDIRIRRKSSVEMLSPSSASQKEISFDQHLIRRRWIEYCDVVVLTFDRQVRFSYSSVTKLHQCITNYHQYRAKTNSSYSAVPMVLMSAREDLIDPVVLQKDEPTPTFVSNKEIESYCAKGQLVSYMRTSSKNNENVGQLFEHCVRQYCAVHDISLKPVVTSIPRTSRTNSINNNATTKTSKRSSSSLSSKQLQKLREDEYRQLAKTQHTEESQNIHNNYRRISTTAISIEETDDELDTNMVLVDVDQTNESPSTPQTSKVTLRKKKKKSLFVPFNKTAEYLWGGYLWKVGKIFHTWKLRYFILTKDLQLKYYTTNVLTSSKGCADLRPGNFVRIEVQNDLHAVNPDGTNGYPFQIICKDRTWKFRGRTLEERNNWVQSIQTAVTLRVSEKENRKKKGTRNSRIDVHGERTELVEGNNESDEELKEPLELPDYNWLYVLDVYQACNIPRMGNDFAIPNVYVKVEFVTGKCEKAYRTDIVYQTNQPIFNSKFIELSEPSNFERILLTVCHRSSTLADRVQDDIIGYSQIFIQTFTEYNQFIWIPIVSSLPSLNREFETDSQHYAGFLQIRLSTHSLQELMAANERRRLGYTYSHVLAVKLKSFEPLVTEESKEHHDERFEHGLKQFACPTAQIEWRHDEIFSTSQATKSIDDHNKNLFHWNEWHFIFVSGIGSGNEEKASNLRFVLIDDGFVLHFFYYYYCKK</sequence>
<dbReference type="SMART" id="SM00233">
    <property type="entry name" value="PH"/>
    <property type="match status" value="1"/>
</dbReference>
<dbReference type="Pfam" id="PF00169">
    <property type="entry name" value="PH"/>
    <property type="match status" value="1"/>
</dbReference>
<dbReference type="GO" id="GO:0003924">
    <property type="term" value="F:GTPase activity"/>
    <property type="evidence" value="ECO:0007669"/>
    <property type="project" value="InterPro"/>
</dbReference>
<name>X6P3G1_RETFI</name>
<comment type="caution">
    <text evidence="4">The sequence shown here is derived from an EMBL/GenBank/DDBJ whole genome shotgun (WGS) entry which is preliminary data.</text>
</comment>
<dbReference type="InterPro" id="IPR001806">
    <property type="entry name" value="Small_GTPase"/>
</dbReference>
<evidence type="ECO:0000256" key="1">
    <source>
        <dbReference type="SAM" id="MobiDB-lite"/>
    </source>
</evidence>
<dbReference type="OrthoDB" id="1854502at2759"/>
<feature type="compositionally biased region" description="Polar residues" evidence="1">
    <location>
        <begin position="250"/>
        <end position="261"/>
    </location>
</feature>
<dbReference type="PROSITE" id="PS50004">
    <property type="entry name" value="C2"/>
    <property type="match status" value="1"/>
</dbReference>
<dbReference type="InterPro" id="IPR000008">
    <property type="entry name" value="C2_dom"/>
</dbReference>
<dbReference type="EMBL" id="ASPP01003961">
    <property type="protein sequence ID" value="ETO32746.1"/>
    <property type="molecule type" value="Genomic_DNA"/>
</dbReference>
<dbReference type="Gene3D" id="3.40.50.300">
    <property type="entry name" value="P-loop containing nucleotide triphosphate hydrolases"/>
    <property type="match status" value="1"/>
</dbReference>
<dbReference type="Gene3D" id="2.60.40.150">
    <property type="entry name" value="C2 domain"/>
    <property type="match status" value="1"/>
</dbReference>
<evidence type="ECO:0000259" key="3">
    <source>
        <dbReference type="PROSITE" id="PS50004"/>
    </source>
</evidence>
<dbReference type="SUPFAM" id="SSF50729">
    <property type="entry name" value="PH domain-like"/>
    <property type="match status" value="1"/>
</dbReference>
<dbReference type="Gene3D" id="2.30.29.30">
    <property type="entry name" value="Pleckstrin-homology domain (PH domain)/Phosphotyrosine-binding domain (PTB)"/>
    <property type="match status" value="1"/>
</dbReference>
<reference evidence="4 5" key="1">
    <citation type="journal article" date="2013" name="Curr. Biol.">
        <title>The Genome of the Foraminiferan Reticulomyxa filosa.</title>
        <authorList>
            <person name="Glockner G."/>
            <person name="Hulsmann N."/>
            <person name="Schleicher M."/>
            <person name="Noegel A.A."/>
            <person name="Eichinger L."/>
            <person name="Gallinger C."/>
            <person name="Pawlowski J."/>
            <person name="Sierra R."/>
            <person name="Euteneuer U."/>
            <person name="Pillet L."/>
            <person name="Moustafa A."/>
            <person name="Platzer M."/>
            <person name="Groth M."/>
            <person name="Szafranski K."/>
            <person name="Schliwa M."/>
        </authorList>
    </citation>
    <scope>NUCLEOTIDE SEQUENCE [LARGE SCALE GENOMIC DNA]</scope>
</reference>
<dbReference type="InterPro" id="IPR051707">
    <property type="entry name" value="PI-Interact_SigTrans_Reg"/>
</dbReference>
<dbReference type="PRINTS" id="PR00449">
    <property type="entry name" value="RASTRNSFRMNG"/>
</dbReference>
<dbReference type="Pfam" id="PF00071">
    <property type="entry name" value="Ras"/>
    <property type="match status" value="1"/>
</dbReference>
<feature type="compositionally biased region" description="Low complexity" evidence="1">
    <location>
        <begin position="262"/>
        <end position="277"/>
    </location>
</feature>
<keyword evidence="5" id="KW-1185">Reference proteome</keyword>
<organism evidence="4 5">
    <name type="scientific">Reticulomyxa filosa</name>
    <dbReference type="NCBI Taxonomy" id="46433"/>
    <lineage>
        <taxon>Eukaryota</taxon>
        <taxon>Sar</taxon>
        <taxon>Rhizaria</taxon>
        <taxon>Retaria</taxon>
        <taxon>Foraminifera</taxon>
        <taxon>Monothalamids</taxon>
        <taxon>Reticulomyxidae</taxon>
        <taxon>Reticulomyxa</taxon>
    </lineage>
</organism>
<dbReference type="Pfam" id="PF00168">
    <property type="entry name" value="C2"/>
    <property type="match status" value="1"/>
</dbReference>
<protein>
    <submittedName>
        <fullName evidence="4">Uncharacterized protein</fullName>
    </submittedName>
</protein>
<feature type="region of interest" description="Disordered" evidence="1">
    <location>
        <begin position="250"/>
        <end position="277"/>
    </location>
</feature>
<evidence type="ECO:0000313" key="5">
    <source>
        <dbReference type="Proteomes" id="UP000023152"/>
    </source>
</evidence>
<dbReference type="PROSITE" id="PS51419">
    <property type="entry name" value="RAB"/>
    <property type="match status" value="1"/>
</dbReference>
<dbReference type="InterPro" id="IPR011993">
    <property type="entry name" value="PH-like_dom_sf"/>
</dbReference>
<dbReference type="InterPro" id="IPR027417">
    <property type="entry name" value="P-loop_NTPase"/>
</dbReference>
<dbReference type="SUPFAM" id="SSF49562">
    <property type="entry name" value="C2 domain (Calcium/lipid-binding domain, CaLB)"/>
    <property type="match status" value="1"/>
</dbReference>
<gene>
    <name evidence="4" type="ORF">RFI_04367</name>
</gene>
<dbReference type="PROSITE" id="PS50003">
    <property type="entry name" value="PH_DOMAIN"/>
    <property type="match status" value="1"/>
</dbReference>
<proteinExistence type="predicted"/>